<dbReference type="InterPro" id="IPR029052">
    <property type="entry name" value="Metallo-depent_PP-like"/>
</dbReference>
<comment type="caution">
    <text evidence="11">The sequence shown here is derived from an EMBL/GenBank/DDBJ whole genome shotgun (WGS) entry which is preliminary data.</text>
</comment>
<organism evidence="11">
    <name type="scientific">Bacillus velezensis</name>
    <dbReference type="NCBI Taxonomy" id="492670"/>
    <lineage>
        <taxon>Bacteria</taxon>
        <taxon>Bacillati</taxon>
        <taxon>Bacillota</taxon>
        <taxon>Bacilli</taxon>
        <taxon>Bacillales</taxon>
        <taxon>Bacillaceae</taxon>
        <taxon>Bacillus</taxon>
        <taxon>Bacillus amyloliquefaciens group</taxon>
    </lineage>
</organism>
<dbReference type="Gene3D" id="3.90.780.10">
    <property type="entry name" value="5'-Nucleotidase, C-terminal domain"/>
    <property type="match status" value="1"/>
</dbReference>
<evidence type="ECO:0000256" key="5">
    <source>
        <dbReference type="ARBA" id="ARBA00023088"/>
    </source>
</evidence>
<evidence type="ECO:0000259" key="10">
    <source>
        <dbReference type="Pfam" id="PF02872"/>
    </source>
</evidence>
<dbReference type="FunFam" id="3.60.21.10:FF:000052">
    <property type="entry name" value="Endonuclease YhcR"/>
    <property type="match status" value="1"/>
</dbReference>
<sequence length="684" mass="72931">MKKKRGLRLSCCLLTVCFMMFSVKDAEAIGQAGSLNEAGTDKAYKERQTEDSGRIPLRIISMNDLHGKIDQQYELDLNGDGKPDGTFGRMDYAAAYIKKAKAEKERAFVVHTGDMIGGSSPVSALFQDEPTVELMEDIGFDVGTVGNHEFDEGTNELKRIINGGDHPDGKGTSGYDGQDFPLVCANCKLKSGEPFLPPYEIKYVSGIPVAFIGVVTRSAAGMVIPDGIKNITFTDEVKAVNDAAADLKKKGIKAIAVLAHMSAEQNGSAITGESAKLASGTDSEIDVIFAAHNHKVVNGEINGKLIVQAFEYGKAIGIADLELDKESKDIVKKSAEIQYIDQSKIKPDPDAAGILSKYEEKVKPIISEAVGEAAHDITGGYSNDGDTALGNLIADGMKAKMKSDFALMNGGGIRDGIKKGPITWGDLYNVQPFGNVLTKLEIKGKDLREIINAQISPVYGPDYSISGFSYTWNPETGQAVDVKMADGTDIQPEKGYTVTVNQFMATAAGAKYGPIGKLGKNPVTGPEDLEATVDYVKSFSAPISYQTDGRIRTASDAETPDDTGNQPGSGETPGSTGPDKGEKPQTEKPAKKPDAAEQPDQTKKPKRPVVKEAASDAVQSIPESRTASAADSEQSTEQTESGTQKGRPLPDTSAGSHQTALAGLVITGAGVYWLFRKKRGTRTR</sequence>
<feature type="chain" id="PRO_5026416979" evidence="6">
    <location>
        <begin position="29"/>
        <end position="684"/>
    </location>
</feature>
<evidence type="ECO:0000256" key="7">
    <source>
        <dbReference type="SAM" id="MobiDB-lite"/>
    </source>
</evidence>
<keyword evidence="6" id="KW-0378">Hydrolase</keyword>
<dbReference type="PANTHER" id="PTHR11575">
    <property type="entry name" value="5'-NUCLEOTIDASE-RELATED"/>
    <property type="match status" value="1"/>
</dbReference>
<dbReference type="Pfam" id="PF02872">
    <property type="entry name" value="5_nucleotid_C"/>
    <property type="match status" value="1"/>
</dbReference>
<reference evidence="11" key="1">
    <citation type="submission" date="2019-11" db="EMBL/GenBank/DDBJ databases">
        <title>Draft Genome Sequence of Plant Growth-Promoting Rhizosphere-Associated Bacteria.</title>
        <authorList>
            <person name="Vasilyev I.Y."/>
            <person name="Radchenko V."/>
            <person name="Ilnitskaya E.V."/>
        </authorList>
    </citation>
    <scope>NUCLEOTIDE SEQUENCE</scope>
    <source>
        <strain evidence="11">VRA_517_n</strain>
    </source>
</reference>
<evidence type="ECO:0000256" key="6">
    <source>
        <dbReference type="RuleBase" id="RU362119"/>
    </source>
</evidence>
<gene>
    <name evidence="11" type="ORF">GKC39_07565</name>
</gene>
<dbReference type="PANTHER" id="PTHR11575:SF24">
    <property type="entry name" value="5'-NUCLEOTIDASE"/>
    <property type="match status" value="1"/>
</dbReference>
<proteinExistence type="inferred from homology"/>
<keyword evidence="8" id="KW-0472">Membrane</keyword>
<dbReference type="RefSeq" id="WP_025852179.1">
    <property type="nucleotide sequence ID" value="NZ_BPWC01000002.1"/>
</dbReference>
<feature type="domain" description="5'-Nucleotidase C-terminal" evidence="10">
    <location>
        <begin position="371"/>
        <end position="507"/>
    </location>
</feature>
<dbReference type="Pfam" id="PF00149">
    <property type="entry name" value="Metallophos"/>
    <property type="match status" value="1"/>
</dbReference>
<evidence type="ECO:0000256" key="4">
    <source>
        <dbReference type="ARBA" id="ARBA00022729"/>
    </source>
</evidence>
<comment type="similarity">
    <text evidence="6">Belongs to the 5'-nucleotidase family.</text>
</comment>
<protein>
    <submittedName>
        <fullName evidence="11">LPXTG cell wall anchor domain-containing protein</fullName>
    </submittedName>
</protein>
<feature type="compositionally biased region" description="Low complexity" evidence="7">
    <location>
        <begin position="568"/>
        <end position="578"/>
    </location>
</feature>
<feature type="transmembrane region" description="Helical" evidence="8">
    <location>
        <begin position="657"/>
        <end position="675"/>
    </location>
</feature>
<feature type="compositionally biased region" description="Basic and acidic residues" evidence="7">
    <location>
        <begin position="579"/>
        <end position="614"/>
    </location>
</feature>
<comment type="subcellular location">
    <subcellularLocation>
        <location evidence="1">Secreted</location>
        <location evidence="1">Cell wall</location>
        <topology evidence="1">Peptidoglycan-anchor</topology>
    </subcellularLocation>
</comment>
<name>A0A6A8LI44_BACVE</name>
<feature type="domain" description="Calcineurin-like phosphoesterase" evidence="9">
    <location>
        <begin position="57"/>
        <end position="295"/>
    </location>
</feature>
<feature type="compositionally biased region" description="Polar residues" evidence="7">
    <location>
        <begin position="617"/>
        <end position="644"/>
    </location>
</feature>
<evidence type="ECO:0000256" key="3">
    <source>
        <dbReference type="ARBA" id="ARBA00022525"/>
    </source>
</evidence>
<dbReference type="GO" id="GO:0009166">
    <property type="term" value="P:nucleotide catabolic process"/>
    <property type="evidence" value="ECO:0007669"/>
    <property type="project" value="InterPro"/>
</dbReference>
<keyword evidence="2" id="KW-0134">Cell wall</keyword>
<evidence type="ECO:0000313" key="11">
    <source>
        <dbReference type="EMBL" id="MSE01920.1"/>
    </source>
</evidence>
<dbReference type="InterPro" id="IPR036907">
    <property type="entry name" value="5'-Nucleotdase_C_sf"/>
</dbReference>
<evidence type="ECO:0000256" key="8">
    <source>
        <dbReference type="SAM" id="Phobius"/>
    </source>
</evidence>
<feature type="region of interest" description="Disordered" evidence="7">
    <location>
        <begin position="547"/>
        <end position="657"/>
    </location>
</feature>
<keyword evidence="8" id="KW-1133">Transmembrane helix</keyword>
<dbReference type="InterPro" id="IPR008334">
    <property type="entry name" value="5'-Nucleotdase_C"/>
</dbReference>
<evidence type="ECO:0000256" key="1">
    <source>
        <dbReference type="ARBA" id="ARBA00004168"/>
    </source>
</evidence>
<evidence type="ECO:0000259" key="9">
    <source>
        <dbReference type="Pfam" id="PF00149"/>
    </source>
</evidence>
<dbReference type="EMBL" id="WKKV01000003">
    <property type="protein sequence ID" value="MSE01920.1"/>
    <property type="molecule type" value="Genomic_DNA"/>
</dbReference>
<dbReference type="Gene3D" id="3.60.21.10">
    <property type="match status" value="1"/>
</dbReference>
<keyword evidence="4 6" id="KW-0732">Signal</keyword>
<dbReference type="GO" id="GO:0008253">
    <property type="term" value="F:5'-nucleotidase activity"/>
    <property type="evidence" value="ECO:0007669"/>
    <property type="project" value="TreeGrafter"/>
</dbReference>
<accession>A0A6A8LI44</accession>
<dbReference type="GO" id="GO:0008768">
    <property type="term" value="F:UDP-sugar diphosphatase activity"/>
    <property type="evidence" value="ECO:0007669"/>
    <property type="project" value="TreeGrafter"/>
</dbReference>
<dbReference type="GO" id="GO:0030288">
    <property type="term" value="C:outer membrane-bounded periplasmic space"/>
    <property type="evidence" value="ECO:0007669"/>
    <property type="project" value="TreeGrafter"/>
</dbReference>
<keyword evidence="3" id="KW-0964">Secreted</keyword>
<dbReference type="SUPFAM" id="SSF55816">
    <property type="entry name" value="5'-nucleotidase (syn. UDP-sugar hydrolase), C-terminal domain"/>
    <property type="match status" value="1"/>
</dbReference>
<dbReference type="PRINTS" id="PR01607">
    <property type="entry name" value="APYRASEFAMLY"/>
</dbReference>
<dbReference type="InterPro" id="IPR006146">
    <property type="entry name" value="5'-Nucleotdase_CS"/>
</dbReference>
<dbReference type="GO" id="GO:0046872">
    <property type="term" value="F:metal ion binding"/>
    <property type="evidence" value="ECO:0007669"/>
    <property type="project" value="InterPro"/>
</dbReference>
<keyword evidence="8" id="KW-0812">Transmembrane</keyword>
<keyword evidence="6" id="KW-0547">Nucleotide-binding</keyword>
<dbReference type="InterPro" id="IPR004843">
    <property type="entry name" value="Calcineurin-like_PHP"/>
</dbReference>
<dbReference type="PROSITE" id="PS00786">
    <property type="entry name" value="5_NUCLEOTIDASE_2"/>
    <property type="match status" value="1"/>
</dbReference>
<keyword evidence="5" id="KW-0572">Peptidoglycan-anchor</keyword>
<dbReference type="GO" id="GO:0000166">
    <property type="term" value="F:nucleotide binding"/>
    <property type="evidence" value="ECO:0007669"/>
    <property type="project" value="UniProtKB-KW"/>
</dbReference>
<feature type="signal peptide" evidence="6">
    <location>
        <begin position="1"/>
        <end position="28"/>
    </location>
</feature>
<dbReference type="InterPro" id="IPR006179">
    <property type="entry name" value="5_nucleotidase/apyrase"/>
</dbReference>
<dbReference type="SUPFAM" id="SSF56300">
    <property type="entry name" value="Metallo-dependent phosphatases"/>
    <property type="match status" value="1"/>
</dbReference>
<dbReference type="AlphaFoldDB" id="A0A6A8LI44"/>
<dbReference type="NCBIfam" id="TIGR01167">
    <property type="entry name" value="LPXTG_anchor"/>
    <property type="match status" value="1"/>
</dbReference>
<evidence type="ECO:0000256" key="2">
    <source>
        <dbReference type="ARBA" id="ARBA00022512"/>
    </source>
</evidence>